<keyword evidence="4" id="KW-0633">Potassium transport</keyword>
<accession>A0A7C4ETJ3</accession>
<feature type="transmembrane region" description="Helical" evidence="8">
    <location>
        <begin position="9"/>
        <end position="28"/>
    </location>
</feature>
<evidence type="ECO:0000259" key="10">
    <source>
        <dbReference type="PROSITE" id="PS51202"/>
    </source>
</evidence>
<dbReference type="InterPro" id="IPR003148">
    <property type="entry name" value="RCK_N"/>
</dbReference>
<dbReference type="SUPFAM" id="SSF51735">
    <property type="entry name" value="NAD(P)-binding Rossmann-fold domains"/>
    <property type="match status" value="1"/>
</dbReference>
<feature type="transmembrane region" description="Helical" evidence="8">
    <location>
        <begin position="294"/>
        <end position="317"/>
    </location>
</feature>
<evidence type="ECO:0000256" key="8">
    <source>
        <dbReference type="SAM" id="Phobius"/>
    </source>
</evidence>
<dbReference type="Gene3D" id="3.40.50.720">
    <property type="entry name" value="NAD(P)-binding Rossmann-like Domain"/>
    <property type="match status" value="1"/>
</dbReference>
<protein>
    <submittedName>
        <fullName evidence="11">Potassium transporter KefB</fullName>
    </submittedName>
</protein>
<feature type="transmembrane region" description="Helical" evidence="8">
    <location>
        <begin position="356"/>
        <end position="374"/>
    </location>
</feature>
<dbReference type="GO" id="GO:0006813">
    <property type="term" value="P:potassium ion transport"/>
    <property type="evidence" value="ECO:0007669"/>
    <property type="project" value="UniProtKB-KW"/>
</dbReference>
<comment type="caution">
    <text evidence="11">The sequence shown here is derived from an EMBL/GenBank/DDBJ whole genome shotgun (WGS) entry which is preliminary data.</text>
</comment>
<evidence type="ECO:0000256" key="2">
    <source>
        <dbReference type="ARBA" id="ARBA00005551"/>
    </source>
</evidence>
<dbReference type="InterPro" id="IPR036291">
    <property type="entry name" value="NAD(P)-bd_dom_sf"/>
</dbReference>
<feature type="transmembrane region" description="Helical" evidence="8">
    <location>
        <begin position="84"/>
        <end position="109"/>
    </location>
</feature>
<dbReference type="AlphaFoldDB" id="A0A7C4ETJ3"/>
<feature type="transmembrane region" description="Helical" evidence="8">
    <location>
        <begin position="270"/>
        <end position="287"/>
    </location>
</feature>
<feature type="domain" description="RCK N-terminal" evidence="9">
    <location>
        <begin position="410"/>
        <end position="527"/>
    </location>
</feature>
<dbReference type="Pfam" id="PF00999">
    <property type="entry name" value="Na_H_Exchanger"/>
    <property type="match status" value="1"/>
</dbReference>
<evidence type="ECO:0000256" key="1">
    <source>
        <dbReference type="ARBA" id="ARBA00004141"/>
    </source>
</evidence>
<evidence type="ECO:0000259" key="9">
    <source>
        <dbReference type="PROSITE" id="PS51201"/>
    </source>
</evidence>
<dbReference type="EMBL" id="DTGT01000165">
    <property type="protein sequence ID" value="HGH60712.1"/>
    <property type="molecule type" value="Genomic_DNA"/>
</dbReference>
<dbReference type="InterPro" id="IPR006037">
    <property type="entry name" value="RCK_C"/>
</dbReference>
<gene>
    <name evidence="11" type="ORF">ENV54_05380</name>
</gene>
<feature type="transmembrane region" description="Helical" evidence="8">
    <location>
        <begin position="48"/>
        <end position="72"/>
    </location>
</feature>
<name>A0A7C4ETJ3_9BACT</name>
<evidence type="ECO:0000256" key="4">
    <source>
        <dbReference type="ARBA" id="ARBA00022538"/>
    </source>
</evidence>
<dbReference type="PANTHER" id="PTHR42751:SF3">
    <property type="entry name" value="SODIUM_GLUTAMATE SYMPORTER"/>
    <property type="match status" value="1"/>
</dbReference>
<comment type="similarity">
    <text evidence="2">Belongs to the monovalent cation:proton antiporter 2 (CPA2) transporter (TC 2.A.37) family.</text>
</comment>
<dbReference type="Pfam" id="PF02080">
    <property type="entry name" value="TrkA_C"/>
    <property type="match status" value="1"/>
</dbReference>
<proteinExistence type="inferred from homology"/>
<evidence type="ECO:0000256" key="5">
    <source>
        <dbReference type="ARBA" id="ARBA00022692"/>
    </source>
</evidence>
<evidence type="ECO:0000256" key="6">
    <source>
        <dbReference type="ARBA" id="ARBA00022989"/>
    </source>
</evidence>
<dbReference type="Gene3D" id="1.20.1530.20">
    <property type="match status" value="1"/>
</dbReference>
<sequence>MSELLLHDIVYICALALGVSLVCHRLAVPPVVGFLITGVICGPHGLQMIYEAAGVEQIAEVGVVCLLFTIGVEFSLKTLVKARFITLFGGGMQVAFTLVGGASLASVLGLTLNHAVFFGFLLALSSTAIVLKILQDTVQIETPHGRLTVAMLIFQDIIVVPMMLLAPFLAGKGENILPEIGLLLVKSLAIVAIVILGTRLVVPLLLHHVAKMKNRELFLIAVVMLGLGVAWFTHAMGLSLALGAFIAGLIVSESEFGETALGNILPFRDLFTSIFFVSVGMLLDLQYVMNRFLFLLFVTAAIMILKFVMASSAALLLKLPLRTAVLAGLAVSQIGEFSFVLSKPGLTLGILTQESYQLFLGVSVITMMITPYVIGSSERIADAMLKLPLPWQWKTGLERSHAVHDKEQMRGHLIIVGYGINGKHLARAASTAGIPRLIIELNPETVQREKAKGESIFQGDAAQDPVLRHAGIQNAAVLVIVISDPEATKRIIATARALNKSIHIICRTRFLSQVESLQSLGADEVIPEDYEASIEILTRVLTRYFVPRRELDDIVDQIRADHYGMLRSLLRHPTEISDVSLQSPNIDVHSLRIAAGSTIAGKTILELNLRREYGVSILGIKRGTSFMANPAAAEKIEVDDILVVLGEPASISLVEKLANPS</sequence>
<dbReference type="Gene3D" id="3.30.70.1450">
    <property type="entry name" value="Regulator of K+ conductance, C-terminal domain"/>
    <property type="match status" value="1"/>
</dbReference>
<evidence type="ECO:0000256" key="7">
    <source>
        <dbReference type="ARBA" id="ARBA00023136"/>
    </source>
</evidence>
<feature type="transmembrane region" description="Helical" evidence="8">
    <location>
        <begin position="217"/>
        <end position="250"/>
    </location>
</feature>
<dbReference type="GO" id="GO:1902600">
    <property type="term" value="P:proton transmembrane transport"/>
    <property type="evidence" value="ECO:0007669"/>
    <property type="project" value="InterPro"/>
</dbReference>
<dbReference type="Pfam" id="PF02254">
    <property type="entry name" value="TrkA_N"/>
    <property type="match status" value="1"/>
</dbReference>
<feature type="transmembrane region" description="Helical" evidence="8">
    <location>
        <begin position="115"/>
        <end position="135"/>
    </location>
</feature>
<dbReference type="SUPFAM" id="SSF116726">
    <property type="entry name" value="TrkA C-terminal domain-like"/>
    <property type="match status" value="1"/>
</dbReference>
<dbReference type="PROSITE" id="PS51202">
    <property type="entry name" value="RCK_C"/>
    <property type="match status" value="1"/>
</dbReference>
<comment type="subcellular location">
    <subcellularLocation>
        <location evidence="1">Membrane</location>
        <topology evidence="1">Multi-pass membrane protein</topology>
    </subcellularLocation>
</comment>
<keyword evidence="4" id="KW-0406">Ion transport</keyword>
<organism evidence="11">
    <name type="scientific">Desulfomonile tiedjei</name>
    <dbReference type="NCBI Taxonomy" id="2358"/>
    <lineage>
        <taxon>Bacteria</taxon>
        <taxon>Pseudomonadati</taxon>
        <taxon>Thermodesulfobacteriota</taxon>
        <taxon>Desulfomonilia</taxon>
        <taxon>Desulfomonilales</taxon>
        <taxon>Desulfomonilaceae</taxon>
        <taxon>Desulfomonile</taxon>
    </lineage>
</organism>
<dbReference type="GO" id="GO:0016020">
    <property type="term" value="C:membrane"/>
    <property type="evidence" value="ECO:0007669"/>
    <property type="project" value="UniProtKB-SubCell"/>
</dbReference>
<reference evidence="11" key="1">
    <citation type="journal article" date="2020" name="mSystems">
        <title>Genome- and Community-Level Interaction Insights into Carbon Utilization and Element Cycling Functions of Hydrothermarchaeota in Hydrothermal Sediment.</title>
        <authorList>
            <person name="Zhou Z."/>
            <person name="Liu Y."/>
            <person name="Xu W."/>
            <person name="Pan J."/>
            <person name="Luo Z.H."/>
            <person name="Li M."/>
        </authorList>
    </citation>
    <scope>NUCLEOTIDE SEQUENCE [LARGE SCALE GENOMIC DNA]</scope>
    <source>
        <strain evidence="11">SpSt-769</strain>
    </source>
</reference>
<feature type="transmembrane region" description="Helical" evidence="8">
    <location>
        <begin position="147"/>
        <end position="170"/>
    </location>
</feature>
<evidence type="ECO:0000313" key="11">
    <source>
        <dbReference type="EMBL" id="HGH60712.1"/>
    </source>
</evidence>
<feature type="transmembrane region" description="Helical" evidence="8">
    <location>
        <begin position="182"/>
        <end position="205"/>
    </location>
</feature>
<keyword evidence="3" id="KW-0813">Transport</keyword>
<dbReference type="InterPro" id="IPR038770">
    <property type="entry name" value="Na+/solute_symporter_sf"/>
</dbReference>
<feature type="domain" description="RCK C-terminal" evidence="10">
    <location>
        <begin position="576"/>
        <end position="660"/>
    </location>
</feature>
<dbReference type="PANTHER" id="PTHR42751">
    <property type="entry name" value="SODIUM/HYDROGEN EXCHANGER FAMILY/TRKA DOMAIN PROTEIN"/>
    <property type="match status" value="1"/>
</dbReference>
<dbReference type="InterPro" id="IPR036721">
    <property type="entry name" value="RCK_C_sf"/>
</dbReference>
<keyword evidence="6 8" id="KW-1133">Transmembrane helix</keyword>
<dbReference type="PROSITE" id="PS51201">
    <property type="entry name" value="RCK_N"/>
    <property type="match status" value="1"/>
</dbReference>
<dbReference type="GO" id="GO:0015297">
    <property type="term" value="F:antiporter activity"/>
    <property type="evidence" value="ECO:0007669"/>
    <property type="project" value="InterPro"/>
</dbReference>
<dbReference type="InterPro" id="IPR006153">
    <property type="entry name" value="Cation/H_exchanger_TM"/>
</dbReference>
<keyword evidence="5 8" id="KW-0812">Transmembrane</keyword>
<keyword evidence="4" id="KW-0630">Potassium</keyword>
<keyword evidence="7 8" id="KW-0472">Membrane</keyword>
<dbReference type="GO" id="GO:0008324">
    <property type="term" value="F:monoatomic cation transmembrane transporter activity"/>
    <property type="evidence" value="ECO:0007669"/>
    <property type="project" value="InterPro"/>
</dbReference>
<evidence type="ECO:0000256" key="3">
    <source>
        <dbReference type="ARBA" id="ARBA00022448"/>
    </source>
</evidence>